<sequence>MQQNVQQLIEEQLSLETDLVSDRTYQARWEICSACPSLYADTTCLHCGCFVQFRARLAYKNCPNPGGSHW</sequence>
<dbReference type="Proteomes" id="UP001646157">
    <property type="component" value="Unassembled WGS sequence"/>
</dbReference>
<dbReference type="Pfam" id="PF19668">
    <property type="entry name" value="DUF6171"/>
    <property type="match status" value="1"/>
</dbReference>
<gene>
    <name evidence="1" type="ORF">JOC86_001976</name>
</gene>
<evidence type="ECO:0000313" key="2">
    <source>
        <dbReference type="Proteomes" id="UP001646157"/>
    </source>
</evidence>
<dbReference type="InterPro" id="IPR046169">
    <property type="entry name" value="DUF6171"/>
</dbReference>
<accession>A0ABS2NC47</accession>
<protein>
    <submittedName>
        <fullName evidence="1">Uncharacterized protein</fullName>
    </submittedName>
</protein>
<proteinExistence type="predicted"/>
<dbReference type="RefSeq" id="WP_239587508.1">
    <property type="nucleotide sequence ID" value="NZ_JAFBDZ010000002.1"/>
</dbReference>
<keyword evidence="2" id="KW-1185">Reference proteome</keyword>
<comment type="caution">
    <text evidence="1">The sequence shown here is derived from an EMBL/GenBank/DDBJ whole genome shotgun (WGS) entry which is preliminary data.</text>
</comment>
<dbReference type="EMBL" id="JAFBDZ010000002">
    <property type="protein sequence ID" value="MBM7585434.1"/>
    <property type="molecule type" value="Genomic_DNA"/>
</dbReference>
<reference evidence="1 2" key="1">
    <citation type="submission" date="2021-01" db="EMBL/GenBank/DDBJ databases">
        <title>Genomic Encyclopedia of Type Strains, Phase IV (KMG-IV): sequencing the most valuable type-strain genomes for metagenomic binning, comparative biology and taxonomic classification.</title>
        <authorList>
            <person name="Goeker M."/>
        </authorList>
    </citation>
    <scope>NUCLEOTIDE SEQUENCE [LARGE SCALE GENOMIC DNA]</scope>
    <source>
        <strain evidence="1 2">DSM 24834</strain>
    </source>
</reference>
<name>A0ABS2NC47_9BACI</name>
<evidence type="ECO:0000313" key="1">
    <source>
        <dbReference type="EMBL" id="MBM7585434.1"/>
    </source>
</evidence>
<organism evidence="1 2">
    <name type="scientific">Rossellomorea pakistanensis</name>
    <dbReference type="NCBI Taxonomy" id="992288"/>
    <lineage>
        <taxon>Bacteria</taxon>
        <taxon>Bacillati</taxon>
        <taxon>Bacillota</taxon>
        <taxon>Bacilli</taxon>
        <taxon>Bacillales</taxon>
        <taxon>Bacillaceae</taxon>
        <taxon>Rossellomorea</taxon>
    </lineage>
</organism>